<dbReference type="Pfam" id="PF01535">
    <property type="entry name" value="PPR"/>
    <property type="match status" value="7"/>
</dbReference>
<dbReference type="NCBIfam" id="TIGR00756">
    <property type="entry name" value="PPR"/>
    <property type="match status" value="8"/>
</dbReference>
<evidence type="ECO:0000313" key="4">
    <source>
        <dbReference type="Proteomes" id="UP001291623"/>
    </source>
</evidence>
<feature type="repeat" description="PPR" evidence="2">
    <location>
        <begin position="386"/>
        <end position="420"/>
    </location>
</feature>
<evidence type="ECO:0000313" key="3">
    <source>
        <dbReference type="EMBL" id="KAK4358182.1"/>
    </source>
</evidence>
<dbReference type="GO" id="GO:0009451">
    <property type="term" value="P:RNA modification"/>
    <property type="evidence" value="ECO:0007669"/>
    <property type="project" value="InterPro"/>
</dbReference>
<dbReference type="AlphaFoldDB" id="A0AAE1RVH2"/>
<dbReference type="Proteomes" id="UP001291623">
    <property type="component" value="Unassembled WGS sequence"/>
</dbReference>
<feature type="repeat" description="PPR" evidence="2">
    <location>
        <begin position="355"/>
        <end position="385"/>
    </location>
</feature>
<sequence>MSLWWRNISSLRRFVRTPINRKLDIAPYIIAQKSGQLIRYHSTLRRKISDAPPDIRTANKNITNLIRNGRLNDARRLFDKLTHRNTVTWNSMISGYVQQREIVKARHLFDEMPQRDVVSWNLMISGYLSCPGRRYLDEGRNLFDEMPERDFISWNTMISGYAKAGKMGEALELFECMPVKNVVSWNAMISGFLRNGDVKTAVEYFKRMPERDSASLGVFVSGLIQNEELDEAENVLYEFGESDNGKEDLVHAYNTLIAGYGQKGRVDDAIRLFDKVPCYNGQGISKKKRFERNVVSWNLMIMAYIKVGDVVSAREIFYQMTERDTFSWNTMVCGYVHASNMNEASNLFSKMPNPDVLSWNSIISGYAQTGKLELARDYFERTPHKNRVSWNSMISGCERNADYEGAIKLFREMQQAGEKPDRHTLSSLLSVCAETVALFLGMQIHQLVTKTWNKVGYILNLCSEFGIKPEVEHFASLVDIVGRDGQLDEAMKVINTMPVEPDKAVWGAVLGACRVHNNVELVRIAAEALMLLEPESSGPYCLLYNMYADAGRWDDASEIRKLMETNNIRKEPAYSRVGSTSS</sequence>
<feature type="repeat" description="PPR" evidence="2">
    <location>
        <begin position="150"/>
        <end position="184"/>
    </location>
</feature>
<reference evidence="3" key="1">
    <citation type="submission" date="2023-12" db="EMBL/GenBank/DDBJ databases">
        <title>Genome assembly of Anisodus tanguticus.</title>
        <authorList>
            <person name="Wang Y.-J."/>
        </authorList>
    </citation>
    <scope>NUCLEOTIDE SEQUENCE</scope>
    <source>
        <strain evidence="3">KB-2021</strain>
        <tissue evidence="3">Leaf</tissue>
    </source>
</reference>
<dbReference type="PROSITE" id="PS51375">
    <property type="entry name" value="PPR"/>
    <property type="match status" value="6"/>
</dbReference>
<name>A0AAE1RVH2_9SOLA</name>
<gene>
    <name evidence="3" type="ORF">RND71_023792</name>
</gene>
<dbReference type="Pfam" id="PF13041">
    <property type="entry name" value="PPR_2"/>
    <property type="match status" value="2"/>
</dbReference>
<dbReference type="InterPro" id="IPR011990">
    <property type="entry name" value="TPR-like_helical_dom_sf"/>
</dbReference>
<dbReference type="Gene3D" id="1.25.40.10">
    <property type="entry name" value="Tetratricopeptide repeat domain"/>
    <property type="match status" value="5"/>
</dbReference>
<feature type="repeat" description="PPR" evidence="2">
    <location>
        <begin position="85"/>
        <end position="119"/>
    </location>
</feature>
<dbReference type="GO" id="GO:0099402">
    <property type="term" value="P:plant organ development"/>
    <property type="evidence" value="ECO:0007669"/>
    <property type="project" value="UniProtKB-ARBA"/>
</dbReference>
<organism evidence="3 4">
    <name type="scientific">Anisodus tanguticus</name>
    <dbReference type="NCBI Taxonomy" id="243964"/>
    <lineage>
        <taxon>Eukaryota</taxon>
        <taxon>Viridiplantae</taxon>
        <taxon>Streptophyta</taxon>
        <taxon>Embryophyta</taxon>
        <taxon>Tracheophyta</taxon>
        <taxon>Spermatophyta</taxon>
        <taxon>Magnoliopsida</taxon>
        <taxon>eudicotyledons</taxon>
        <taxon>Gunneridae</taxon>
        <taxon>Pentapetalae</taxon>
        <taxon>asterids</taxon>
        <taxon>lamiids</taxon>
        <taxon>Solanales</taxon>
        <taxon>Solanaceae</taxon>
        <taxon>Solanoideae</taxon>
        <taxon>Hyoscyameae</taxon>
        <taxon>Anisodus</taxon>
    </lineage>
</organism>
<protein>
    <submittedName>
        <fullName evidence="3">Uncharacterized protein</fullName>
    </submittedName>
</protein>
<dbReference type="Pfam" id="PF20431">
    <property type="entry name" value="E_motif"/>
    <property type="match status" value="1"/>
</dbReference>
<dbReference type="InterPro" id="IPR046848">
    <property type="entry name" value="E_motif"/>
</dbReference>
<proteinExistence type="predicted"/>
<feature type="repeat" description="PPR" evidence="2">
    <location>
        <begin position="293"/>
        <end position="327"/>
    </location>
</feature>
<dbReference type="InterPro" id="IPR046960">
    <property type="entry name" value="PPR_At4g14850-like_plant"/>
</dbReference>
<dbReference type="FunFam" id="1.25.40.10:FF:000158">
    <property type="entry name" value="pentatricopeptide repeat-containing protein At2g33680"/>
    <property type="match status" value="1"/>
</dbReference>
<dbReference type="Pfam" id="PF12854">
    <property type="entry name" value="PPR_1"/>
    <property type="match status" value="1"/>
</dbReference>
<dbReference type="SUPFAM" id="SSF48452">
    <property type="entry name" value="TPR-like"/>
    <property type="match status" value="1"/>
</dbReference>
<dbReference type="EMBL" id="JAVYJV010000012">
    <property type="protein sequence ID" value="KAK4358182.1"/>
    <property type="molecule type" value="Genomic_DNA"/>
</dbReference>
<dbReference type="PANTHER" id="PTHR47926:SF468">
    <property type="entry name" value="PENTATRICOPEPTIDE REPEAT-CONTAINING PROTEIN"/>
    <property type="match status" value="1"/>
</dbReference>
<accession>A0AAE1RVH2</accession>
<dbReference type="GO" id="GO:0003723">
    <property type="term" value="F:RNA binding"/>
    <property type="evidence" value="ECO:0007669"/>
    <property type="project" value="InterPro"/>
</dbReference>
<feature type="repeat" description="PPR" evidence="2">
    <location>
        <begin position="249"/>
        <end position="283"/>
    </location>
</feature>
<dbReference type="InterPro" id="IPR002885">
    <property type="entry name" value="PPR_rpt"/>
</dbReference>
<keyword evidence="4" id="KW-1185">Reference proteome</keyword>
<evidence type="ECO:0000256" key="1">
    <source>
        <dbReference type="ARBA" id="ARBA00022737"/>
    </source>
</evidence>
<evidence type="ECO:0000256" key="2">
    <source>
        <dbReference type="PROSITE-ProRule" id="PRU00708"/>
    </source>
</evidence>
<dbReference type="PANTHER" id="PTHR47926">
    <property type="entry name" value="PENTATRICOPEPTIDE REPEAT-CONTAINING PROTEIN"/>
    <property type="match status" value="1"/>
</dbReference>
<keyword evidence="1" id="KW-0677">Repeat</keyword>
<comment type="caution">
    <text evidence="3">The sequence shown here is derived from an EMBL/GenBank/DDBJ whole genome shotgun (WGS) entry which is preliminary data.</text>
</comment>